<dbReference type="Proteomes" id="UP000535501">
    <property type="component" value="Unassembled WGS sequence"/>
</dbReference>
<name>A0A7W9YYP0_9HYPH</name>
<accession>A0A7W9YYP0</accession>
<gene>
    <name evidence="1" type="ORF">HNQ75_002816</name>
</gene>
<keyword evidence="2" id="KW-1185">Reference proteome</keyword>
<organism evidence="1 2">
    <name type="scientific">Pseudorhizobium flavum</name>
    <dbReference type="NCBI Taxonomy" id="1335061"/>
    <lineage>
        <taxon>Bacteria</taxon>
        <taxon>Pseudomonadati</taxon>
        <taxon>Pseudomonadota</taxon>
        <taxon>Alphaproteobacteria</taxon>
        <taxon>Hyphomicrobiales</taxon>
        <taxon>Rhizobiaceae</taxon>
        <taxon>Rhizobium/Agrobacterium group</taxon>
        <taxon>Pseudorhizobium</taxon>
    </lineage>
</organism>
<protein>
    <submittedName>
        <fullName evidence="1">Uncharacterized protein</fullName>
    </submittedName>
</protein>
<evidence type="ECO:0000313" key="2">
    <source>
        <dbReference type="Proteomes" id="UP000535501"/>
    </source>
</evidence>
<dbReference type="EMBL" id="JACHEJ010000007">
    <property type="protein sequence ID" value="MBB6180833.1"/>
    <property type="molecule type" value="Genomic_DNA"/>
</dbReference>
<dbReference type="AlphaFoldDB" id="A0A7W9YYP0"/>
<dbReference type="RefSeq" id="WP_172977818.1">
    <property type="nucleotide sequence ID" value="NZ_JACHEJ010000007.1"/>
</dbReference>
<comment type="caution">
    <text evidence="1">The sequence shown here is derived from an EMBL/GenBank/DDBJ whole genome shotgun (WGS) entry which is preliminary data.</text>
</comment>
<reference evidence="1 2" key="1">
    <citation type="submission" date="2020-08" db="EMBL/GenBank/DDBJ databases">
        <title>Genomic Encyclopedia of Type Strains, Phase IV (KMG-IV): sequencing the most valuable type-strain genomes for metagenomic binning, comparative biology and taxonomic classification.</title>
        <authorList>
            <person name="Goeker M."/>
        </authorList>
    </citation>
    <scope>NUCLEOTIDE SEQUENCE [LARGE SCALE GENOMIC DNA]</scope>
    <source>
        <strain evidence="1 2">DSM 102134</strain>
    </source>
</reference>
<evidence type="ECO:0000313" key="1">
    <source>
        <dbReference type="EMBL" id="MBB6180833.1"/>
    </source>
</evidence>
<sequence>MSQLHPIRALRETVEGISTAVRAAREYRHAGAVRRGDARPANAATAYIPL</sequence>
<proteinExistence type="predicted"/>